<organism evidence="1 2">
    <name type="scientific">Diploptera punctata</name>
    <name type="common">Pacific beetle cockroach</name>
    <dbReference type="NCBI Taxonomy" id="6984"/>
    <lineage>
        <taxon>Eukaryota</taxon>
        <taxon>Metazoa</taxon>
        <taxon>Ecdysozoa</taxon>
        <taxon>Arthropoda</taxon>
        <taxon>Hexapoda</taxon>
        <taxon>Insecta</taxon>
        <taxon>Pterygota</taxon>
        <taxon>Neoptera</taxon>
        <taxon>Polyneoptera</taxon>
        <taxon>Dictyoptera</taxon>
        <taxon>Blattodea</taxon>
        <taxon>Blaberoidea</taxon>
        <taxon>Blaberidae</taxon>
        <taxon>Diplopterinae</taxon>
        <taxon>Diploptera</taxon>
    </lineage>
</organism>
<dbReference type="AlphaFoldDB" id="A0AAD7ZXD7"/>
<sequence>IRVELTRVLRADWLLACREVCCHTPEVLYNLQVRRPPWTNSGPTILIFIHLIAFLHLSQTDGSQEFFHGTKDMKKPQHRGSNVGCNIPNDCDTYRGLYRTYTDELAIIRWWPSQLDPPVVEYYRINVTFREIAAVIGRPNNNRMRAQLAEASRIAHFNFGLIHCSMLFILDILAPSDYIYFSTYCNLLRKICTTCITYYVSHKLIFLLRKNRHHDINLKQTTQDEITKLTLEREQKSWSPVTSLETFFGSIPSIFTTRGSKRRNLKDDITT</sequence>
<gene>
    <name evidence="1" type="ORF">L9F63_018476</name>
</gene>
<evidence type="ECO:0000313" key="1">
    <source>
        <dbReference type="EMBL" id="KAJ9588151.1"/>
    </source>
</evidence>
<evidence type="ECO:0000313" key="2">
    <source>
        <dbReference type="Proteomes" id="UP001233999"/>
    </source>
</evidence>
<dbReference type="EMBL" id="JASPKZ010005708">
    <property type="protein sequence ID" value="KAJ9588151.1"/>
    <property type="molecule type" value="Genomic_DNA"/>
</dbReference>
<feature type="non-terminal residue" evidence="1">
    <location>
        <position position="1"/>
    </location>
</feature>
<proteinExistence type="predicted"/>
<reference evidence="1" key="2">
    <citation type="submission" date="2023-05" db="EMBL/GenBank/DDBJ databases">
        <authorList>
            <person name="Fouks B."/>
        </authorList>
    </citation>
    <scope>NUCLEOTIDE SEQUENCE</scope>
    <source>
        <strain evidence="1">Stay&amp;Tobe</strain>
        <tissue evidence="1">Testes</tissue>
    </source>
</reference>
<protein>
    <submittedName>
        <fullName evidence="1">Uncharacterized protein</fullName>
    </submittedName>
</protein>
<name>A0AAD7ZXD7_DIPPU</name>
<dbReference type="Proteomes" id="UP001233999">
    <property type="component" value="Unassembled WGS sequence"/>
</dbReference>
<accession>A0AAD7ZXD7</accession>
<keyword evidence="2" id="KW-1185">Reference proteome</keyword>
<reference evidence="1" key="1">
    <citation type="journal article" date="2023" name="IScience">
        <title>Live-bearing cockroach genome reveals convergent evolutionary mechanisms linked to viviparity in insects and beyond.</title>
        <authorList>
            <person name="Fouks B."/>
            <person name="Harrison M.C."/>
            <person name="Mikhailova A.A."/>
            <person name="Marchal E."/>
            <person name="English S."/>
            <person name="Carruthers M."/>
            <person name="Jennings E.C."/>
            <person name="Chiamaka E.L."/>
            <person name="Frigard R.A."/>
            <person name="Pippel M."/>
            <person name="Attardo G.M."/>
            <person name="Benoit J.B."/>
            <person name="Bornberg-Bauer E."/>
            <person name="Tobe S.S."/>
        </authorList>
    </citation>
    <scope>NUCLEOTIDE SEQUENCE</scope>
    <source>
        <strain evidence="1">Stay&amp;Tobe</strain>
    </source>
</reference>
<comment type="caution">
    <text evidence="1">The sequence shown here is derived from an EMBL/GenBank/DDBJ whole genome shotgun (WGS) entry which is preliminary data.</text>
</comment>
<feature type="non-terminal residue" evidence="1">
    <location>
        <position position="271"/>
    </location>
</feature>